<accession>A0A0E9QX05</accession>
<reference evidence="1" key="2">
    <citation type="journal article" date="2015" name="Fish Shellfish Immunol.">
        <title>Early steps in the European eel (Anguilla anguilla)-Vibrio vulnificus interaction in the gills: Role of the RtxA13 toxin.</title>
        <authorList>
            <person name="Callol A."/>
            <person name="Pajuelo D."/>
            <person name="Ebbesson L."/>
            <person name="Teles M."/>
            <person name="MacKenzie S."/>
            <person name="Amaro C."/>
        </authorList>
    </citation>
    <scope>NUCLEOTIDE SEQUENCE</scope>
</reference>
<dbReference type="AlphaFoldDB" id="A0A0E9QX05"/>
<name>A0A0E9QX05_ANGAN</name>
<reference evidence="1" key="1">
    <citation type="submission" date="2014-11" db="EMBL/GenBank/DDBJ databases">
        <authorList>
            <person name="Amaro Gonzalez C."/>
        </authorList>
    </citation>
    <scope>NUCLEOTIDE SEQUENCE</scope>
</reference>
<protein>
    <submittedName>
        <fullName evidence="1">Uncharacterized protein</fullName>
    </submittedName>
</protein>
<dbReference type="EMBL" id="GBXM01087096">
    <property type="protein sequence ID" value="JAH21481.1"/>
    <property type="molecule type" value="Transcribed_RNA"/>
</dbReference>
<organism evidence="1">
    <name type="scientific">Anguilla anguilla</name>
    <name type="common">European freshwater eel</name>
    <name type="synonym">Muraena anguilla</name>
    <dbReference type="NCBI Taxonomy" id="7936"/>
    <lineage>
        <taxon>Eukaryota</taxon>
        <taxon>Metazoa</taxon>
        <taxon>Chordata</taxon>
        <taxon>Craniata</taxon>
        <taxon>Vertebrata</taxon>
        <taxon>Euteleostomi</taxon>
        <taxon>Actinopterygii</taxon>
        <taxon>Neopterygii</taxon>
        <taxon>Teleostei</taxon>
        <taxon>Anguilliformes</taxon>
        <taxon>Anguillidae</taxon>
        <taxon>Anguilla</taxon>
    </lineage>
</organism>
<proteinExistence type="predicted"/>
<sequence>MMRLPQLRHYLEQAIHLSGSAYH</sequence>
<evidence type="ECO:0000313" key="1">
    <source>
        <dbReference type="EMBL" id="JAH21481.1"/>
    </source>
</evidence>